<evidence type="ECO:0000256" key="11">
    <source>
        <dbReference type="PROSITE-ProRule" id="PRU00175"/>
    </source>
</evidence>
<dbReference type="CDD" id="cd23820">
    <property type="entry name" value="RWD_RNF14"/>
    <property type="match status" value="1"/>
</dbReference>
<dbReference type="GO" id="GO:0061630">
    <property type="term" value="F:ubiquitin protein ligase activity"/>
    <property type="evidence" value="ECO:0007669"/>
    <property type="project" value="UniProtKB-EC"/>
</dbReference>
<dbReference type="PROSITE" id="PS50908">
    <property type="entry name" value="RWD"/>
    <property type="match status" value="1"/>
</dbReference>
<evidence type="ECO:0000256" key="8">
    <source>
        <dbReference type="ARBA" id="ARBA00022786"/>
    </source>
</evidence>
<dbReference type="InterPro" id="IPR001841">
    <property type="entry name" value="Znf_RING"/>
</dbReference>
<evidence type="ECO:0000256" key="12">
    <source>
        <dbReference type="SAM" id="MobiDB-lite"/>
    </source>
</evidence>
<dbReference type="Proteomes" id="UP001301769">
    <property type="component" value="Unassembled WGS sequence"/>
</dbReference>
<dbReference type="CDD" id="cd20354">
    <property type="entry name" value="Rcat_RBR_RNF14"/>
    <property type="match status" value="1"/>
</dbReference>
<evidence type="ECO:0000256" key="9">
    <source>
        <dbReference type="ARBA" id="ARBA00022833"/>
    </source>
</evidence>
<feature type="region of interest" description="Disordered" evidence="12">
    <location>
        <begin position="703"/>
        <end position="722"/>
    </location>
</feature>
<dbReference type="Pfam" id="PF22191">
    <property type="entry name" value="IBR_1"/>
    <property type="match status" value="1"/>
</dbReference>
<evidence type="ECO:0000313" key="16">
    <source>
        <dbReference type="EMBL" id="KAK4219265.1"/>
    </source>
</evidence>
<dbReference type="SUPFAM" id="SSF54495">
    <property type="entry name" value="UBC-like"/>
    <property type="match status" value="1"/>
</dbReference>
<evidence type="ECO:0000313" key="17">
    <source>
        <dbReference type="Proteomes" id="UP001301769"/>
    </source>
</evidence>
<comment type="pathway">
    <text evidence="2">Protein modification; protein ubiquitination.</text>
</comment>
<dbReference type="EC" id="2.3.2.31" evidence="3"/>
<feature type="compositionally biased region" description="Gly residues" evidence="12">
    <location>
        <begin position="533"/>
        <end position="549"/>
    </location>
</feature>
<reference evidence="16" key="2">
    <citation type="submission" date="2023-05" db="EMBL/GenBank/DDBJ databases">
        <authorList>
            <consortium name="Lawrence Berkeley National Laboratory"/>
            <person name="Steindorff A."/>
            <person name="Hensen N."/>
            <person name="Bonometti L."/>
            <person name="Westerberg I."/>
            <person name="Brannstrom I.O."/>
            <person name="Guillou S."/>
            <person name="Cros-Aarteil S."/>
            <person name="Calhoun S."/>
            <person name="Haridas S."/>
            <person name="Kuo A."/>
            <person name="Mondo S."/>
            <person name="Pangilinan J."/>
            <person name="Riley R."/>
            <person name="Labutti K."/>
            <person name="Andreopoulos B."/>
            <person name="Lipzen A."/>
            <person name="Chen C."/>
            <person name="Yanf M."/>
            <person name="Daum C."/>
            <person name="Ng V."/>
            <person name="Clum A."/>
            <person name="Ohm R."/>
            <person name="Martin F."/>
            <person name="Silar P."/>
            <person name="Natvig D."/>
            <person name="Lalanne C."/>
            <person name="Gautier V."/>
            <person name="Ament-Velasquez S.L."/>
            <person name="Kruys A."/>
            <person name="Hutchinson M.I."/>
            <person name="Powell A.J."/>
            <person name="Barry K."/>
            <person name="Miller A.N."/>
            <person name="Grigoriev I.V."/>
            <person name="Debuchy R."/>
            <person name="Gladieux P."/>
            <person name="Thoren M.H."/>
            <person name="Johannesson H."/>
        </authorList>
    </citation>
    <scope>NUCLEOTIDE SEQUENCE</scope>
    <source>
        <strain evidence="16">PSN293</strain>
    </source>
</reference>
<dbReference type="Pfam" id="PF05773">
    <property type="entry name" value="RWD"/>
    <property type="match status" value="1"/>
</dbReference>
<dbReference type="InterPro" id="IPR002867">
    <property type="entry name" value="IBR_dom"/>
</dbReference>
<evidence type="ECO:0000256" key="5">
    <source>
        <dbReference type="ARBA" id="ARBA00022723"/>
    </source>
</evidence>
<feature type="domain" description="RWD" evidence="14">
    <location>
        <begin position="12"/>
        <end position="154"/>
    </location>
</feature>
<comment type="catalytic activity">
    <reaction evidence="1">
        <text>[E2 ubiquitin-conjugating enzyme]-S-ubiquitinyl-L-cysteine + [acceptor protein]-L-lysine = [E2 ubiquitin-conjugating enzyme]-L-cysteine + [acceptor protein]-N(6)-ubiquitinyl-L-lysine.</text>
        <dbReference type="EC" id="2.3.2.31"/>
    </reaction>
</comment>
<dbReference type="InterPro" id="IPR044066">
    <property type="entry name" value="TRIAD_supradom"/>
</dbReference>
<dbReference type="InterPro" id="IPR031127">
    <property type="entry name" value="E3_UB_ligase_RBR"/>
</dbReference>
<dbReference type="InterPro" id="IPR047548">
    <property type="entry name" value="Rcat_RBR_RNF14"/>
</dbReference>
<dbReference type="GO" id="GO:0016567">
    <property type="term" value="P:protein ubiquitination"/>
    <property type="evidence" value="ECO:0007669"/>
    <property type="project" value="InterPro"/>
</dbReference>
<evidence type="ECO:0000256" key="6">
    <source>
        <dbReference type="ARBA" id="ARBA00022737"/>
    </source>
</evidence>
<evidence type="ECO:0000259" key="14">
    <source>
        <dbReference type="PROSITE" id="PS50908"/>
    </source>
</evidence>
<evidence type="ECO:0000256" key="2">
    <source>
        <dbReference type="ARBA" id="ARBA00004906"/>
    </source>
</evidence>
<dbReference type="SUPFAM" id="SSF57850">
    <property type="entry name" value="RING/U-box"/>
    <property type="match status" value="2"/>
</dbReference>
<dbReference type="FunFam" id="3.30.40.10:FF:000416">
    <property type="entry name" value="RBR-type E3 ubiquitin transferase"/>
    <property type="match status" value="1"/>
</dbReference>
<dbReference type="InterPro" id="IPR013083">
    <property type="entry name" value="Znf_RING/FYVE/PHD"/>
</dbReference>
<keyword evidence="9" id="KW-0862">Zinc</keyword>
<sequence length="722" mass="78603">MAVNGADDARDVELSSLSAIYPEIQQVHPGDRYTIALDVPVTPSKAVIVSFPAAEQPTQPVQPNGHPHDVEGGHNLVDQQELAHLPPVHLEIAFGPGYPTEKPPKVTVTTTPPWLPLETIQKLQDDAPRLWEELGRDMVGFTYIDHVQQAAEEVFGLVGDSGTLEVDGQHKISILDYDIQARRAAFERETFECGVCLDPKKGSACHKMMDCGHVFCVHCLQDFYNDAIEKGELASVRCLAPGCAKEREKAVAQSAGKKRKKVRTFISPSELLQIPLDQEKVKRYVSLKYKTELESDKNTIYCPRQWCNGAARSKKHKKPQGLELCEVSEDEDDDNKDEDDKESRLAICEECSYAFCSRCQQSWHGEFVRCMTRRDKEQLTAEEKASLEYMKLHTTPCPTCAAPAQKTQGCNHMICYRCQTHFCYLCSAWLDPGNPYFHFNQQPGGRVTSCYMRLWELEHGDGDDVGYGFAGGRGQGARPQAQIPAQIAEPEDAHVVGDAPEPVPAVHVQADPAPENANRPAEVAREGPLVLRIGGGNGPAGAGRGGPRGRAGNAPVPRQAAPGGRGQNNHAEPPPRGGARARGRGGGGAQEQQQFQGPPRGGAAPRGQGRVGRARGRGGGGAVPARQNANMGLNQAQQPPAAQQRRNNNNNNQNQNIEGQQVGAGGDAWAVDLEAGNGGEGGPALNAAQEAWIRQFVQLAMDDEEDEMDDEDEDEWDNALLF</sequence>
<dbReference type="FunFam" id="3.10.110.10:FF:000112">
    <property type="entry name" value="RBR-type E3 ubiquitin transferase"/>
    <property type="match status" value="1"/>
</dbReference>
<comment type="similarity">
    <text evidence="10">Belongs to the RBR family. RNF14 subfamily.</text>
</comment>
<gene>
    <name evidence="16" type="ORF">QBC37DRAFT_469476</name>
</gene>
<evidence type="ECO:0000256" key="7">
    <source>
        <dbReference type="ARBA" id="ARBA00022771"/>
    </source>
</evidence>
<comment type="caution">
    <text evidence="16">The sequence shown here is derived from an EMBL/GenBank/DDBJ whole genome shotgun (WGS) entry which is preliminary data.</text>
</comment>
<feature type="domain" description="RING-type" evidence="15">
    <location>
        <begin position="189"/>
        <end position="454"/>
    </location>
</feature>
<keyword evidence="17" id="KW-1185">Reference proteome</keyword>
<organism evidence="16 17">
    <name type="scientific">Rhypophila decipiens</name>
    <dbReference type="NCBI Taxonomy" id="261697"/>
    <lineage>
        <taxon>Eukaryota</taxon>
        <taxon>Fungi</taxon>
        <taxon>Dikarya</taxon>
        <taxon>Ascomycota</taxon>
        <taxon>Pezizomycotina</taxon>
        <taxon>Sordariomycetes</taxon>
        <taxon>Sordariomycetidae</taxon>
        <taxon>Sordariales</taxon>
        <taxon>Naviculisporaceae</taxon>
        <taxon>Rhypophila</taxon>
    </lineage>
</organism>
<feature type="region of interest" description="Disordered" evidence="12">
    <location>
        <begin position="530"/>
        <end position="660"/>
    </location>
</feature>
<evidence type="ECO:0000256" key="10">
    <source>
        <dbReference type="ARBA" id="ARBA00044508"/>
    </source>
</evidence>
<evidence type="ECO:0000256" key="4">
    <source>
        <dbReference type="ARBA" id="ARBA00022679"/>
    </source>
</evidence>
<evidence type="ECO:0000259" key="13">
    <source>
        <dbReference type="PROSITE" id="PS50089"/>
    </source>
</evidence>
<dbReference type="Gene3D" id="3.30.40.10">
    <property type="entry name" value="Zinc/RING finger domain, C3HC4 (zinc finger)"/>
    <property type="match status" value="1"/>
</dbReference>
<evidence type="ECO:0000256" key="1">
    <source>
        <dbReference type="ARBA" id="ARBA00001798"/>
    </source>
</evidence>
<feature type="compositionally biased region" description="Low complexity" evidence="12">
    <location>
        <begin position="590"/>
        <end position="608"/>
    </location>
</feature>
<keyword evidence="6" id="KW-0677">Repeat</keyword>
<keyword evidence="5" id="KW-0479">Metal-binding</keyword>
<feature type="domain" description="RING-type" evidence="13">
    <location>
        <begin position="193"/>
        <end position="238"/>
    </location>
</feature>
<keyword evidence="8" id="KW-0833">Ubl conjugation pathway</keyword>
<reference evidence="16" key="1">
    <citation type="journal article" date="2023" name="Mol. Phylogenet. Evol.">
        <title>Genome-scale phylogeny and comparative genomics of the fungal order Sordariales.</title>
        <authorList>
            <person name="Hensen N."/>
            <person name="Bonometti L."/>
            <person name="Westerberg I."/>
            <person name="Brannstrom I.O."/>
            <person name="Guillou S."/>
            <person name="Cros-Aarteil S."/>
            <person name="Calhoun S."/>
            <person name="Haridas S."/>
            <person name="Kuo A."/>
            <person name="Mondo S."/>
            <person name="Pangilinan J."/>
            <person name="Riley R."/>
            <person name="LaButti K."/>
            <person name="Andreopoulos B."/>
            <person name="Lipzen A."/>
            <person name="Chen C."/>
            <person name="Yan M."/>
            <person name="Daum C."/>
            <person name="Ng V."/>
            <person name="Clum A."/>
            <person name="Steindorff A."/>
            <person name="Ohm R.A."/>
            <person name="Martin F."/>
            <person name="Silar P."/>
            <person name="Natvig D.O."/>
            <person name="Lalanne C."/>
            <person name="Gautier V."/>
            <person name="Ament-Velasquez S.L."/>
            <person name="Kruys A."/>
            <person name="Hutchinson M.I."/>
            <person name="Powell A.J."/>
            <person name="Barry K."/>
            <person name="Miller A.N."/>
            <person name="Grigoriev I.V."/>
            <person name="Debuchy R."/>
            <person name="Gladieux P."/>
            <person name="Hiltunen Thoren M."/>
            <person name="Johannesson H."/>
        </authorList>
    </citation>
    <scope>NUCLEOTIDE SEQUENCE</scope>
    <source>
        <strain evidence="16">PSN293</strain>
    </source>
</reference>
<dbReference type="InterPro" id="IPR017907">
    <property type="entry name" value="Znf_RING_CS"/>
</dbReference>
<dbReference type="EMBL" id="MU858049">
    <property type="protein sequence ID" value="KAK4219265.1"/>
    <property type="molecule type" value="Genomic_DNA"/>
</dbReference>
<dbReference type="GO" id="GO:0008270">
    <property type="term" value="F:zinc ion binding"/>
    <property type="evidence" value="ECO:0007669"/>
    <property type="project" value="UniProtKB-KW"/>
</dbReference>
<dbReference type="PROSITE" id="PS50089">
    <property type="entry name" value="ZF_RING_2"/>
    <property type="match status" value="1"/>
</dbReference>
<accession>A0AAN7BFD8</accession>
<protein>
    <recommendedName>
        <fullName evidence="3">RBR-type E3 ubiquitin transferase</fullName>
        <ecNumber evidence="3">2.3.2.31</ecNumber>
    </recommendedName>
</protein>
<dbReference type="InterPro" id="IPR006575">
    <property type="entry name" value="RWD_dom"/>
</dbReference>
<dbReference type="PANTHER" id="PTHR11685">
    <property type="entry name" value="RBR FAMILY RING FINGER AND IBR DOMAIN-CONTAINING"/>
    <property type="match status" value="1"/>
</dbReference>
<dbReference type="CDD" id="cd23134">
    <property type="entry name" value="RING-HC_ITT1-like"/>
    <property type="match status" value="1"/>
</dbReference>
<feature type="compositionally biased region" description="Low complexity" evidence="12">
    <location>
        <begin position="634"/>
        <end position="656"/>
    </location>
</feature>
<dbReference type="Gene3D" id="3.10.110.10">
    <property type="entry name" value="Ubiquitin Conjugating Enzyme"/>
    <property type="match status" value="1"/>
</dbReference>
<dbReference type="PROSITE" id="PS51873">
    <property type="entry name" value="TRIAD"/>
    <property type="match status" value="1"/>
</dbReference>
<dbReference type="SMART" id="SM00591">
    <property type="entry name" value="RWD"/>
    <property type="match status" value="1"/>
</dbReference>
<keyword evidence="4" id="KW-0808">Transferase</keyword>
<dbReference type="InterPro" id="IPR016135">
    <property type="entry name" value="UBQ-conjugating_enzyme/RWD"/>
</dbReference>
<keyword evidence="7 11" id="KW-0863">Zinc-finger</keyword>
<name>A0AAN7BFD8_9PEZI</name>
<proteinExistence type="inferred from homology"/>
<evidence type="ECO:0000259" key="15">
    <source>
        <dbReference type="PROSITE" id="PS51873"/>
    </source>
</evidence>
<dbReference type="Pfam" id="PF01485">
    <property type="entry name" value="IBR"/>
    <property type="match status" value="1"/>
</dbReference>
<dbReference type="SMART" id="SM00647">
    <property type="entry name" value="IBR"/>
    <property type="match status" value="2"/>
</dbReference>
<dbReference type="PROSITE" id="PS00518">
    <property type="entry name" value="ZF_RING_1"/>
    <property type="match status" value="1"/>
</dbReference>
<dbReference type="Gene3D" id="1.20.120.1750">
    <property type="match status" value="1"/>
</dbReference>
<evidence type="ECO:0000256" key="3">
    <source>
        <dbReference type="ARBA" id="ARBA00012251"/>
    </source>
</evidence>
<dbReference type="AlphaFoldDB" id="A0AAN7BFD8"/>